<proteinExistence type="predicted"/>
<dbReference type="InterPro" id="IPR027392">
    <property type="entry name" value="TF_Znf"/>
</dbReference>
<evidence type="ECO:0000259" key="2">
    <source>
        <dbReference type="Pfam" id="PF13453"/>
    </source>
</evidence>
<comment type="caution">
    <text evidence="3">The sequence shown here is derived from an EMBL/GenBank/DDBJ whole genome shotgun (WGS) entry which is preliminary data.</text>
</comment>
<accession>A0ABR6EQX7</accession>
<sequence>MNCPNCQETLLMTVRNNVEIDYCPKCRGIWLDRGELDKLLAHDQDKGSSHRQEGYRGQDQRGHDQRNQHGYGSNAHGYPKKKKSFLEDLFDF</sequence>
<name>A0ABR6EQX7_9SPHI</name>
<dbReference type="Pfam" id="PF13453">
    <property type="entry name" value="Zn_ribbon_TFIIB"/>
    <property type="match status" value="1"/>
</dbReference>
<feature type="compositionally biased region" description="Basic and acidic residues" evidence="1">
    <location>
        <begin position="42"/>
        <end position="67"/>
    </location>
</feature>
<feature type="domain" description="Transcription factor zinc-finger" evidence="2">
    <location>
        <begin position="2"/>
        <end position="41"/>
    </location>
</feature>
<evidence type="ECO:0000313" key="3">
    <source>
        <dbReference type="EMBL" id="MBB2147655.1"/>
    </source>
</evidence>
<feature type="region of interest" description="Disordered" evidence="1">
    <location>
        <begin position="42"/>
        <end position="80"/>
    </location>
</feature>
<organism evidence="3 4">
    <name type="scientific">Pedobacter gandavensis</name>
    <dbReference type="NCBI Taxonomy" id="2679963"/>
    <lineage>
        <taxon>Bacteria</taxon>
        <taxon>Pseudomonadati</taxon>
        <taxon>Bacteroidota</taxon>
        <taxon>Sphingobacteriia</taxon>
        <taxon>Sphingobacteriales</taxon>
        <taxon>Sphingobacteriaceae</taxon>
        <taxon>Pedobacter</taxon>
    </lineage>
</organism>
<evidence type="ECO:0000256" key="1">
    <source>
        <dbReference type="SAM" id="MobiDB-lite"/>
    </source>
</evidence>
<keyword evidence="4" id="KW-1185">Reference proteome</keyword>
<reference evidence="3 4" key="1">
    <citation type="submission" date="2019-11" db="EMBL/GenBank/DDBJ databases">
        <title>Description of Pedobacter sp. LMG 31462T.</title>
        <authorList>
            <person name="Carlier A."/>
            <person name="Qi S."/>
            <person name="Vandamme P."/>
        </authorList>
    </citation>
    <scope>NUCLEOTIDE SEQUENCE [LARGE SCALE GENOMIC DNA]</scope>
    <source>
        <strain evidence="3 4">LMG 31462</strain>
    </source>
</reference>
<dbReference type="RefSeq" id="WP_182952918.1">
    <property type="nucleotide sequence ID" value="NZ_WNXC01000001.1"/>
</dbReference>
<dbReference type="Proteomes" id="UP000636110">
    <property type="component" value="Unassembled WGS sequence"/>
</dbReference>
<dbReference type="EMBL" id="WNXC01000001">
    <property type="protein sequence ID" value="MBB2147655.1"/>
    <property type="molecule type" value="Genomic_DNA"/>
</dbReference>
<protein>
    <recommendedName>
        <fullName evidence="2">Transcription factor zinc-finger domain-containing protein</fullName>
    </recommendedName>
</protein>
<gene>
    <name evidence="3" type="ORF">GM920_01900</name>
</gene>
<evidence type="ECO:0000313" key="4">
    <source>
        <dbReference type="Proteomes" id="UP000636110"/>
    </source>
</evidence>